<reference evidence="2" key="1">
    <citation type="submission" date="2021-02" db="EMBL/GenBank/DDBJ databases">
        <authorList>
            <person name="Dougan E. K."/>
            <person name="Rhodes N."/>
            <person name="Thang M."/>
            <person name="Chan C."/>
        </authorList>
    </citation>
    <scope>NUCLEOTIDE SEQUENCE</scope>
</reference>
<dbReference type="Proteomes" id="UP000649617">
    <property type="component" value="Unassembled WGS sequence"/>
</dbReference>
<sequence length="794" mass="86120">MAAVQYEEILYEVNDPVAVITMNRPQALNAFTNRMLAEIKHALATAEADEAVVGIILTGAGRGFCPGMDMNALDNLSTGDGGEQDLSHLKSDPGDASLGDNFKITFSYLQAIRKPVIAAINGACAGLGMAIASLVDLRIVERQAKFSTAFSQRGLIAEHGMSWTLPRLVGSGNALDLLWSARKFDGEEAHRLGFAERLVETGACVIKAQIHRHMNMPLGEAMSETNTWMAQSLVSAHLSKSARLSLNVSLPEPDRVYTLTGHHLDLSVLELGPPDAPCVVMLHGLRDSARSLLPVAQIISQSGTGLRVLLPDLRGHGQSGVAQAYAMPNYLLDVLAVVEHCNGPSTETPVGLFGHSLGGQIAARFSALFPEKVAALIMVEGMGPPRRPNEGDPVHELASYRAALLQRLTLQRGGGRPLADYSDGAARLLRNNPRLDPAMAEDIARHLTTLIDGQLHWNFDPQARNVFIGVNTLDNTKYWQQIKAPACIISGTLSYQYWGKELAQEGFTGHFAEREMESRAALIPHHEHHWSKTMDDKIITTDLSHFDGAEIVAGLNTYLRLRTTPIGMKMFNSKAEMEAIPRIRRPNDIHTTDQIVGQASRNGWTVGITAEDLVGAQCSTVIGLHPRSDEWLSGDRMTGVWYGTQEDAAAHQAAMDVVPFGQYAAMAVSPLASGRLNPPDICLIYATPAQMILFINGLQWTGYKKLEWGCVGESACADSWGRALATGEPSLSIPCFAERRYGGVMEDELLMAIPPSFLPKIIQGLAALSNNGLRYPIAQYGVNNDVRAGMGVSY</sequence>
<proteinExistence type="predicted"/>
<dbReference type="InterPro" id="IPR000073">
    <property type="entry name" value="AB_hydrolase_1"/>
</dbReference>
<protein>
    <recommendedName>
        <fullName evidence="1">Serine aminopeptidase S33 domain-containing protein</fullName>
    </recommendedName>
</protein>
<dbReference type="Pfam" id="PF02596">
    <property type="entry name" value="DUF169"/>
    <property type="match status" value="1"/>
</dbReference>
<dbReference type="PANTHER" id="PTHR37954:SF3">
    <property type="entry name" value="DUF169 DOMAIN-CONTAINING PROTEIN"/>
    <property type="match status" value="1"/>
</dbReference>
<dbReference type="Gene3D" id="3.40.50.1820">
    <property type="entry name" value="alpha/beta hydrolase"/>
    <property type="match status" value="1"/>
</dbReference>
<dbReference type="Gene3D" id="3.90.226.10">
    <property type="entry name" value="2-enoyl-CoA Hydratase, Chain A, domain 1"/>
    <property type="match status" value="1"/>
</dbReference>
<dbReference type="EMBL" id="CAJNIZ010011112">
    <property type="protein sequence ID" value="CAE7311955.1"/>
    <property type="molecule type" value="Genomic_DNA"/>
</dbReference>
<dbReference type="InterPro" id="IPR022742">
    <property type="entry name" value="Hydrolase_4"/>
</dbReference>
<feature type="domain" description="Serine aminopeptidase S33" evidence="1">
    <location>
        <begin position="278"/>
        <end position="413"/>
    </location>
</feature>
<dbReference type="Pfam" id="PF12146">
    <property type="entry name" value="Hydrolase_4"/>
    <property type="match status" value="1"/>
</dbReference>
<organism evidence="2 3">
    <name type="scientific">Symbiodinium pilosum</name>
    <name type="common">Dinoflagellate</name>
    <dbReference type="NCBI Taxonomy" id="2952"/>
    <lineage>
        <taxon>Eukaryota</taxon>
        <taxon>Sar</taxon>
        <taxon>Alveolata</taxon>
        <taxon>Dinophyceae</taxon>
        <taxon>Suessiales</taxon>
        <taxon>Symbiodiniaceae</taxon>
        <taxon>Symbiodinium</taxon>
    </lineage>
</organism>
<gene>
    <name evidence="2" type="ORF">SPIL2461_LOCUS7082</name>
</gene>
<dbReference type="OrthoDB" id="2018133at2759"/>
<dbReference type="InterPro" id="IPR003748">
    <property type="entry name" value="DUF169"/>
</dbReference>
<evidence type="ECO:0000313" key="3">
    <source>
        <dbReference type="Proteomes" id="UP000649617"/>
    </source>
</evidence>
<dbReference type="PRINTS" id="PR00111">
    <property type="entry name" value="ABHYDROLASE"/>
</dbReference>
<dbReference type="Pfam" id="PF00378">
    <property type="entry name" value="ECH_1"/>
    <property type="match status" value="1"/>
</dbReference>
<dbReference type="InterPro" id="IPR029058">
    <property type="entry name" value="AB_hydrolase_fold"/>
</dbReference>
<dbReference type="InterPro" id="IPR001753">
    <property type="entry name" value="Enoyl-CoA_hydra/iso"/>
</dbReference>
<keyword evidence="3" id="KW-1185">Reference proteome</keyword>
<evidence type="ECO:0000259" key="1">
    <source>
        <dbReference type="Pfam" id="PF12146"/>
    </source>
</evidence>
<dbReference type="PANTHER" id="PTHR37954">
    <property type="entry name" value="BLL4979 PROTEIN"/>
    <property type="match status" value="1"/>
</dbReference>
<dbReference type="SUPFAM" id="SSF52096">
    <property type="entry name" value="ClpP/crotonase"/>
    <property type="match status" value="1"/>
</dbReference>
<dbReference type="SUPFAM" id="SSF53474">
    <property type="entry name" value="alpha/beta-Hydrolases"/>
    <property type="match status" value="1"/>
</dbReference>
<evidence type="ECO:0000313" key="2">
    <source>
        <dbReference type="EMBL" id="CAE7311955.1"/>
    </source>
</evidence>
<dbReference type="AlphaFoldDB" id="A0A812P0D9"/>
<dbReference type="CDD" id="cd06558">
    <property type="entry name" value="crotonase-like"/>
    <property type="match status" value="1"/>
</dbReference>
<comment type="caution">
    <text evidence="2">The sequence shown here is derived from an EMBL/GenBank/DDBJ whole genome shotgun (WGS) entry which is preliminary data.</text>
</comment>
<dbReference type="InterPro" id="IPR029045">
    <property type="entry name" value="ClpP/crotonase-like_dom_sf"/>
</dbReference>
<accession>A0A812P0D9</accession>
<name>A0A812P0D9_SYMPI</name>